<evidence type="ECO:0000313" key="1">
    <source>
        <dbReference type="EMBL" id="VVC40973.1"/>
    </source>
</evidence>
<name>A0A5E4N8I0_9HEMI</name>
<keyword evidence="2" id="KW-1185">Reference proteome</keyword>
<organism evidence="1 2">
    <name type="scientific">Cinara cedri</name>
    <dbReference type="NCBI Taxonomy" id="506608"/>
    <lineage>
        <taxon>Eukaryota</taxon>
        <taxon>Metazoa</taxon>
        <taxon>Ecdysozoa</taxon>
        <taxon>Arthropoda</taxon>
        <taxon>Hexapoda</taxon>
        <taxon>Insecta</taxon>
        <taxon>Pterygota</taxon>
        <taxon>Neoptera</taxon>
        <taxon>Paraneoptera</taxon>
        <taxon>Hemiptera</taxon>
        <taxon>Sternorrhyncha</taxon>
        <taxon>Aphidomorpha</taxon>
        <taxon>Aphidoidea</taxon>
        <taxon>Aphididae</taxon>
        <taxon>Lachninae</taxon>
        <taxon>Cinara</taxon>
    </lineage>
</organism>
<reference evidence="1 2" key="1">
    <citation type="submission" date="2019-08" db="EMBL/GenBank/DDBJ databases">
        <authorList>
            <person name="Alioto T."/>
            <person name="Alioto T."/>
            <person name="Gomez Garrido J."/>
        </authorList>
    </citation>
    <scope>NUCLEOTIDE SEQUENCE [LARGE SCALE GENOMIC DNA]</scope>
</reference>
<dbReference type="EMBL" id="CABPRJ010001910">
    <property type="protein sequence ID" value="VVC40973.1"/>
    <property type="molecule type" value="Genomic_DNA"/>
</dbReference>
<accession>A0A5E4N8I0</accession>
<dbReference type="AlphaFoldDB" id="A0A5E4N8I0"/>
<dbReference type="Proteomes" id="UP000325440">
    <property type="component" value="Unassembled WGS sequence"/>
</dbReference>
<proteinExistence type="predicted"/>
<protein>
    <submittedName>
        <fullName evidence="1">Uncharacterized protein</fullName>
    </submittedName>
</protein>
<sequence>MFKLNKQLHWKILLWRTNLSFKVSIVMITSELFITNNGSVPLKYNLYTSDLPNTKSQRFYHVDDFAKAIQTNSPKEGEHISTTDLETQNCFCQGGSICLNPSRIELCSFYVNN</sequence>
<gene>
    <name evidence="1" type="ORF">CINCED_3A007364</name>
</gene>
<evidence type="ECO:0000313" key="2">
    <source>
        <dbReference type="Proteomes" id="UP000325440"/>
    </source>
</evidence>